<organism evidence="1 2">
    <name type="scientific">Ignelater luminosus</name>
    <name type="common">Cucubano</name>
    <name type="synonym">Pyrophorus luminosus</name>
    <dbReference type="NCBI Taxonomy" id="2038154"/>
    <lineage>
        <taxon>Eukaryota</taxon>
        <taxon>Metazoa</taxon>
        <taxon>Ecdysozoa</taxon>
        <taxon>Arthropoda</taxon>
        <taxon>Hexapoda</taxon>
        <taxon>Insecta</taxon>
        <taxon>Pterygota</taxon>
        <taxon>Neoptera</taxon>
        <taxon>Endopterygota</taxon>
        <taxon>Coleoptera</taxon>
        <taxon>Polyphaga</taxon>
        <taxon>Elateriformia</taxon>
        <taxon>Elateroidea</taxon>
        <taxon>Elateridae</taxon>
        <taxon>Agrypninae</taxon>
        <taxon>Pyrophorini</taxon>
        <taxon>Ignelater</taxon>
    </lineage>
</organism>
<comment type="caution">
    <text evidence="1">The sequence shown here is derived from an EMBL/GenBank/DDBJ whole genome shotgun (WGS) entry which is preliminary data.</text>
</comment>
<keyword evidence="2" id="KW-1185">Reference proteome</keyword>
<evidence type="ECO:0000313" key="2">
    <source>
        <dbReference type="Proteomes" id="UP000801492"/>
    </source>
</evidence>
<sequence length="219" mass="24739">MKPRDSRNLTRVECVQAVVLVEEGWRENVSQLCWSGYKPTRAESGALNAYSFSPHPIPCNYPRKPDCACPSGFIKQRMADGITCVNSKKMSACINIADFMKYLREVRDYINGELYGILAIYKFLCFTTISFRQEKKRFRIVTLNVKTNQYTTNNVLAFKIENRIVGFLGRDENNKAIQNRIRTGGKITDNEWAAANSAVTSASFADTRKALHSTTVSAI</sequence>
<name>A0A8K0GEM0_IGNLU</name>
<reference evidence="1" key="1">
    <citation type="submission" date="2019-08" db="EMBL/GenBank/DDBJ databases">
        <title>The genome of the North American firefly Photinus pyralis.</title>
        <authorList>
            <consortium name="Photinus pyralis genome working group"/>
            <person name="Fallon T.R."/>
            <person name="Sander Lower S.E."/>
            <person name="Weng J.-K."/>
        </authorList>
    </citation>
    <scope>NUCLEOTIDE SEQUENCE</scope>
    <source>
        <strain evidence="1">TRF0915ILg1</strain>
        <tissue evidence="1">Whole body</tissue>
    </source>
</reference>
<accession>A0A8K0GEM0</accession>
<evidence type="ECO:0000313" key="1">
    <source>
        <dbReference type="EMBL" id="KAF2898977.1"/>
    </source>
</evidence>
<proteinExistence type="predicted"/>
<gene>
    <name evidence="1" type="ORF">ILUMI_07198</name>
</gene>
<protein>
    <submittedName>
        <fullName evidence="1">Uncharacterized protein</fullName>
    </submittedName>
</protein>
<dbReference type="Proteomes" id="UP000801492">
    <property type="component" value="Unassembled WGS sequence"/>
</dbReference>
<dbReference type="AlphaFoldDB" id="A0A8K0GEM0"/>
<dbReference type="EMBL" id="VTPC01003147">
    <property type="protein sequence ID" value="KAF2898977.1"/>
    <property type="molecule type" value="Genomic_DNA"/>
</dbReference>